<reference evidence="1" key="2">
    <citation type="submission" date="2021-04" db="EMBL/GenBank/DDBJ databases">
        <authorList>
            <person name="Gilroy R."/>
        </authorList>
    </citation>
    <scope>NUCLEOTIDE SEQUENCE</scope>
    <source>
        <strain evidence="1">ChiGjej1B1-98</strain>
    </source>
</reference>
<evidence type="ECO:0008006" key="3">
    <source>
        <dbReference type="Google" id="ProtNLM"/>
    </source>
</evidence>
<gene>
    <name evidence="1" type="ORF">H9830_13625</name>
</gene>
<accession>A0A9D1YWS4</accession>
<dbReference type="Proteomes" id="UP000824005">
    <property type="component" value="Unassembled WGS sequence"/>
</dbReference>
<protein>
    <recommendedName>
        <fullName evidence="3">DUF3052 domain-containing protein</fullName>
    </recommendedName>
</protein>
<comment type="caution">
    <text evidence="1">The sequence shown here is derived from an EMBL/GenBank/DDBJ whole genome shotgun (WGS) entry which is preliminary data.</text>
</comment>
<reference evidence="1" key="1">
    <citation type="journal article" date="2021" name="PeerJ">
        <title>Extensive microbial diversity within the chicken gut microbiome revealed by metagenomics and culture.</title>
        <authorList>
            <person name="Gilroy R."/>
            <person name="Ravi A."/>
            <person name="Getino M."/>
            <person name="Pursley I."/>
            <person name="Horton D.L."/>
            <person name="Alikhan N.F."/>
            <person name="Baker D."/>
            <person name="Gharbi K."/>
            <person name="Hall N."/>
            <person name="Watson M."/>
            <person name="Adriaenssens E.M."/>
            <person name="Foster-Nyarko E."/>
            <person name="Jarju S."/>
            <person name="Secka A."/>
            <person name="Antonio M."/>
            <person name="Oren A."/>
            <person name="Chaudhuri R.R."/>
            <person name="La Ragione R."/>
            <person name="Hildebrand F."/>
            <person name="Pallen M.J."/>
        </authorList>
    </citation>
    <scope>NUCLEOTIDE SEQUENCE</scope>
    <source>
        <strain evidence="1">ChiGjej1B1-98</strain>
    </source>
</reference>
<evidence type="ECO:0000313" key="2">
    <source>
        <dbReference type="Proteomes" id="UP000824005"/>
    </source>
</evidence>
<organism evidence="1 2">
    <name type="scientific">Candidatus Agrococcus pullicola</name>
    <dbReference type="NCBI Taxonomy" id="2838429"/>
    <lineage>
        <taxon>Bacteria</taxon>
        <taxon>Bacillati</taxon>
        <taxon>Actinomycetota</taxon>
        <taxon>Actinomycetes</taxon>
        <taxon>Micrococcales</taxon>
        <taxon>Microbacteriaceae</taxon>
        <taxon>Agrococcus</taxon>
    </lineage>
</organism>
<proteinExistence type="predicted"/>
<evidence type="ECO:0000313" key="1">
    <source>
        <dbReference type="EMBL" id="HIY67304.1"/>
    </source>
</evidence>
<dbReference type="AlphaFoldDB" id="A0A9D1YWS4"/>
<dbReference type="EMBL" id="DXDC01000410">
    <property type="protein sequence ID" value="HIY67304.1"/>
    <property type="molecule type" value="Genomic_DNA"/>
</dbReference>
<sequence length="130" mass="14535">MNDATPLARKLQLRSDSGLWVWPEGEAPGESFAIGDDYERTDLVDADVALIFAADSQQVDDALTKHMEDLASVRAVWIIYDKGNKTDMNRDTLWIQLAKFGWKAVSQVAYSETLSALRVRPLKHGEESPV</sequence>
<name>A0A9D1YWS4_9MICO</name>